<protein>
    <recommendedName>
        <fullName evidence="2">Aminotransferase class V domain-containing protein</fullName>
    </recommendedName>
</protein>
<dbReference type="Proteomes" id="UP000223968">
    <property type="component" value="Unassembled WGS sequence"/>
</dbReference>
<dbReference type="InterPro" id="IPR015424">
    <property type="entry name" value="PyrdxlP-dep_Trfase"/>
</dbReference>
<keyword evidence="4" id="KW-1185">Reference proteome</keyword>
<dbReference type="EMBL" id="PDNB01000099">
    <property type="protein sequence ID" value="PGH08709.1"/>
    <property type="molecule type" value="Genomic_DNA"/>
</dbReference>
<dbReference type="Gene3D" id="3.40.640.10">
    <property type="entry name" value="Type I PLP-dependent aspartate aminotransferase-like (Major domain)"/>
    <property type="match status" value="1"/>
</dbReference>
<comment type="caution">
    <text evidence="3">The sequence shown here is derived from an EMBL/GenBank/DDBJ whole genome shotgun (WGS) entry which is preliminary data.</text>
</comment>
<dbReference type="OrthoDB" id="5978656at2759"/>
<gene>
    <name evidence="3" type="ORF">AJ79_05900</name>
</gene>
<organism evidence="3 4">
    <name type="scientific">Helicocarpus griseus UAMH5409</name>
    <dbReference type="NCBI Taxonomy" id="1447875"/>
    <lineage>
        <taxon>Eukaryota</taxon>
        <taxon>Fungi</taxon>
        <taxon>Dikarya</taxon>
        <taxon>Ascomycota</taxon>
        <taxon>Pezizomycotina</taxon>
        <taxon>Eurotiomycetes</taxon>
        <taxon>Eurotiomycetidae</taxon>
        <taxon>Onygenales</taxon>
        <taxon>Ajellomycetaceae</taxon>
        <taxon>Helicocarpus</taxon>
    </lineage>
</organism>
<dbReference type="STRING" id="1447875.A0A2B7XIG3"/>
<dbReference type="InterPro" id="IPR000192">
    <property type="entry name" value="Aminotrans_V_dom"/>
</dbReference>
<sequence length="477" mass="52875">MGSTVASDQLTPFGRPMLKHFLFDPKYKNLNHAGSYGTSPAAVQAERKKFNEELEAKPDPFIRYLAPQYIDASRKELAKMLKAPLNEIVLVKNATTGVDTVLRNLVYKPGDVIIYFDTVYAACEKAISYLMETTPLQARKVPYSFPISHEEIVKRFVEVVTQVKSEGLNVKMALFDTIVSNPGVRFPFEELVAKCREEGILSCVDGAHGVGQIPLDLGKLGADFFVSNCHKWLYVPRSCAVFHVPVRNQHLIRSTLPTSHGFVPRNMEIALPIPKGETKSAFEFQFEFVATNDDSPYFCIPAALKFREEVCGGEEKIMSYCLQLAHEGGNLVAEILGTDVMCEPGVDPEVQGASKIRQCALVNVRLPLAVDDGSGRHVEKESPYPLIKGKDAMDVGKWIQQKLMFEHEIAVPTFPHGGWMWSRLSAQVYLELEDFRWVGGVLKGLVERAGKGEAYAELGIGDVEKGMEAVSLDGTGE</sequence>
<name>A0A2B7XIG3_9EURO</name>
<evidence type="ECO:0000256" key="1">
    <source>
        <dbReference type="ARBA" id="ARBA00022898"/>
    </source>
</evidence>
<dbReference type="PANTHER" id="PTHR43092">
    <property type="entry name" value="L-CYSTEINE DESULFHYDRASE"/>
    <property type="match status" value="1"/>
</dbReference>
<reference evidence="3 4" key="1">
    <citation type="submission" date="2017-10" db="EMBL/GenBank/DDBJ databases">
        <title>Comparative genomics in systemic dimorphic fungi from Ajellomycetaceae.</title>
        <authorList>
            <person name="Munoz J.F."/>
            <person name="Mcewen J.G."/>
            <person name="Clay O.K."/>
            <person name="Cuomo C.A."/>
        </authorList>
    </citation>
    <scope>NUCLEOTIDE SEQUENCE [LARGE SCALE GENOMIC DNA]</scope>
    <source>
        <strain evidence="3 4">UAMH5409</strain>
    </source>
</reference>
<evidence type="ECO:0000259" key="2">
    <source>
        <dbReference type="Pfam" id="PF00266"/>
    </source>
</evidence>
<accession>A0A2B7XIG3</accession>
<keyword evidence="1" id="KW-0663">Pyridoxal phosphate</keyword>
<feature type="domain" description="Aminotransferase class V" evidence="2">
    <location>
        <begin position="68"/>
        <end position="237"/>
    </location>
</feature>
<dbReference type="SUPFAM" id="SSF53383">
    <property type="entry name" value="PLP-dependent transferases"/>
    <property type="match status" value="1"/>
</dbReference>
<dbReference type="PANTHER" id="PTHR43092:SF2">
    <property type="entry name" value="HERCYNYLCYSTEINE SULFOXIDE LYASE"/>
    <property type="match status" value="1"/>
</dbReference>
<dbReference type="InterPro" id="IPR015421">
    <property type="entry name" value="PyrdxlP-dep_Trfase_major"/>
</dbReference>
<evidence type="ECO:0000313" key="3">
    <source>
        <dbReference type="EMBL" id="PGH08709.1"/>
    </source>
</evidence>
<dbReference type="Pfam" id="PF00266">
    <property type="entry name" value="Aminotran_5"/>
    <property type="match status" value="1"/>
</dbReference>
<evidence type="ECO:0000313" key="4">
    <source>
        <dbReference type="Proteomes" id="UP000223968"/>
    </source>
</evidence>
<dbReference type="AlphaFoldDB" id="A0A2B7XIG3"/>
<proteinExistence type="predicted"/>